<evidence type="ECO:0000259" key="8">
    <source>
        <dbReference type="PROSITE" id="PS50071"/>
    </source>
</evidence>
<keyword evidence="10" id="KW-1185">Reference proteome</keyword>
<dbReference type="SUPFAM" id="SSF46689">
    <property type="entry name" value="Homeodomain-like"/>
    <property type="match status" value="1"/>
</dbReference>
<evidence type="ECO:0000256" key="4">
    <source>
        <dbReference type="ARBA" id="ARBA00023242"/>
    </source>
</evidence>
<evidence type="ECO:0000313" key="10">
    <source>
        <dbReference type="Proteomes" id="UP001251528"/>
    </source>
</evidence>
<dbReference type="PROSITE" id="PS00027">
    <property type="entry name" value="HOMEOBOX_1"/>
    <property type="match status" value="1"/>
</dbReference>
<dbReference type="GO" id="GO:0000981">
    <property type="term" value="F:DNA-binding transcription factor activity, RNA polymerase II-specific"/>
    <property type="evidence" value="ECO:0007669"/>
    <property type="project" value="InterPro"/>
</dbReference>
<comment type="subcellular location">
    <subcellularLocation>
        <location evidence="1 5 6">Nucleus</location>
    </subcellularLocation>
</comment>
<dbReference type="InterPro" id="IPR057939">
    <property type="entry name" value="TRF2_HOY1_PH"/>
</dbReference>
<comment type="caution">
    <text evidence="9">The sequence shown here is derived from an EMBL/GenBank/DDBJ whole genome shotgun (WGS) entry which is preliminary data.</text>
</comment>
<evidence type="ECO:0000313" key="9">
    <source>
        <dbReference type="EMBL" id="KAK2590484.1"/>
    </source>
</evidence>
<feature type="domain" description="Homeobox" evidence="8">
    <location>
        <begin position="62"/>
        <end position="122"/>
    </location>
</feature>
<feature type="region of interest" description="Disordered" evidence="7">
    <location>
        <begin position="1"/>
        <end position="73"/>
    </location>
</feature>
<dbReference type="AlphaFoldDB" id="A0AAJ0CCE3"/>
<dbReference type="GO" id="GO:0000978">
    <property type="term" value="F:RNA polymerase II cis-regulatory region sequence-specific DNA binding"/>
    <property type="evidence" value="ECO:0007669"/>
    <property type="project" value="TreeGrafter"/>
</dbReference>
<gene>
    <name evidence="9" type="ORF">QQS21_011833</name>
</gene>
<sequence length="527" mass="58665">MAIEMEHHSPLANVNQAPASASEGDAASPPPFTRRSSARPSSGNHSQPNLKRLLGRRVFAQPQKRQKRRRVTPDQLTILEEEFCKNAKPTAANRERIADEVNMTKQSVQIWFQNRRAKVKWWAKKNLETCADFNSIPEYVKAYMALEATETGNGLVCDYPGRAGLIPVSHNSVLFGGNQAEGTVLTHHLTCRSLRIGKWIRVRQHSIDLSVSYSPQECTMTYYINNEQARYKVEYPFWHIKNIWLENRDSDPNTMGGIVIELNRAPFFFTDLSSETGSFYEVGDFTEDLQATQCNLHRIEGNPTVLANQLAELVSLDSFINRHILQHYATAVAGDPHTLSLSAPVSAITQLGSQHNDPQPRVNMLQGHWGVGQTHSSWHQPHGHRRQRSRSVPDTVDLTTSRNQSTLLSYDQPQGEMKPHHNENKYAPVPQQSNDLRRNLRIDTDAGFGLDMSQYPVLATATPLSDFSFSPTGTYQSQGPEGEPLSAASFGTPYCNGAFGFPMVDTESSCAAISPIPPNASSGPFVA</sequence>
<dbReference type="Pfam" id="PF00046">
    <property type="entry name" value="Homeodomain"/>
    <property type="match status" value="1"/>
</dbReference>
<dbReference type="PANTHER" id="PTHR24324">
    <property type="entry name" value="HOMEOBOX PROTEIN HHEX"/>
    <property type="match status" value="1"/>
</dbReference>
<dbReference type="PANTHER" id="PTHR24324:SF5">
    <property type="entry name" value="HEMATOPOIETICALLY-EXPRESSED HOMEOBOX PROTEIN HHEX"/>
    <property type="match status" value="1"/>
</dbReference>
<dbReference type="Proteomes" id="UP001251528">
    <property type="component" value="Unassembled WGS sequence"/>
</dbReference>
<evidence type="ECO:0000256" key="5">
    <source>
        <dbReference type="PROSITE-ProRule" id="PRU00108"/>
    </source>
</evidence>
<evidence type="ECO:0000256" key="6">
    <source>
        <dbReference type="RuleBase" id="RU000682"/>
    </source>
</evidence>
<feature type="DNA-binding region" description="Homeobox" evidence="5">
    <location>
        <begin position="64"/>
        <end position="123"/>
    </location>
</feature>
<accession>A0AAJ0CCE3</accession>
<dbReference type="EMBL" id="JASWJB010000432">
    <property type="protein sequence ID" value="KAK2590484.1"/>
    <property type="molecule type" value="Genomic_DNA"/>
</dbReference>
<dbReference type="GO" id="GO:0005634">
    <property type="term" value="C:nucleus"/>
    <property type="evidence" value="ECO:0007669"/>
    <property type="project" value="UniProtKB-SubCell"/>
</dbReference>
<evidence type="ECO:0000256" key="2">
    <source>
        <dbReference type="ARBA" id="ARBA00023125"/>
    </source>
</evidence>
<proteinExistence type="predicted"/>
<feature type="region of interest" description="Disordered" evidence="7">
    <location>
        <begin position="411"/>
        <end position="430"/>
    </location>
</feature>
<dbReference type="InterPro" id="IPR009057">
    <property type="entry name" value="Homeodomain-like_sf"/>
</dbReference>
<keyword evidence="2 5" id="KW-0238">DNA-binding</keyword>
<reference evidence="9" key="1">
    <citation type="submission" date="2023-06" db="EMBL/GenBank/DDBJ databases">
        <title>Conoideocrella luteorostrata (Hypocreales: Clavicipitaceae), a potential biocontrol fungus for elongate hemlock scale in United States Christmas tree production areas.</title>
        <authorList>
            <person name="Barrett H."/>
            <person name="Lovett B."/>
            <person name="Macias A.M."/>
            <person name="Stajich J.E."/>
            <person name="Kasson M.T."/>
        </authorList>
    </citation>
    <scope>NUCLEOTIDE SEQUENCE</scope>
    <source>
        <strain evidence="9">ARSEF 14590</strain>
    </source>
</reference>
<dbReference type="GO" id="GO:0030154">
    <property type="term" value="P:cell differentiation"/>
    <property type="evidence" value="ECO:0007669"/>
    <property type="project" value="TreeGrafter"/>
</dbReference>
<dbReference type="SMART" id="SM00389">
    <property type="entry name" value="HOX"/>
    <property type="match status" value="1"/>
</dbReference>
<evidence type="ECO:0000256" key="7">
    <source>
        <dbReference type="SAM" id="MobiDB-lite"/>
    </source>
</evidence>
<dbReference type="InterPro" id="IPR001356">
    <property type="entry name" value="HD"/>
</dbReference>
<dbReference type="PROSITE" id="PS50071">
    <property type="entry name" value="HOMEOBOX_2"/>
    <property type="match status" value="1"/>
</dbReference>
<dbReference type="InterPro" id="IPR051000">
    <property type="entry name" value="Homeobox_DNA-bind_prot"/>
</dbReference>
<feature type="compositionally biased region" description="Polar residues" evidence="7">
    <location>
        <begin position="397"/>
        <end position="406"/>
    </location>
</feature>
<keyword evidence="3 5" id="KW-0371">Homeobox</keyword>
<evidence type="ECO:0000256" key="3">
    <source>
        <dbReference type="ARBA" id="ARBA00023155"/>
    </source>
</evidence>
<keyword evidence="4 5" id="KW-0539">Nucleus</keyword>
<feature type="region of interest" description="Disordered" evidence="7">
    <location>
        <begin position="374"/>
        <end position="406"/>
    </location>
</feature>
<dbReference type="InterPro" id="IPR017970">
    <property type="entry name" value="Homeobox_CS"/>
</dbReference>
<feature type="compositionally biased region" description="Polar residues" evidence="7">
    <location>
        <begin position="34"/>
        <end position="49"/>
    </location>
</feature>
<evidence type="ECO:0000256" key="1">
    <source>
        <dbReference type="ARBA" id="ARBA00004123"/>
    </source>
</evidence>
<protein>
    <recommendedName>
        <fullName evidence="8">Homeobox domain-containing protein</fullName>
    </recommendedName>
</protein>
<organism evidence="9 10">
    <name type="scientific">Conoideocrella luteorostrata</name>
    <dbReference type="NCBI Taxonomy" id="1105319"/>
    <lineage>
        <taxon>Eukaryota</taxon>
        <taxon>Fungi</taxon>
        <taxon>Dikarya</taxon>
        <taxon>Ascomycota</taxon>
        <taxon>Pezizomycotina</taxon>
        <taxon>Sordariomycetes</taxon>
        <taxon>Hypocreomycetidae</taxon>
        <taxon>Hypocreales</taxon>
        <taxon>Clavicipitaceae</taxon>
        <taxon>Conoideocrella</taxon>
    </lineage>
</organism>
<dbReference type="Gene3D" id="1.10.10.60">
    <property type="entry name" value="Homeodomain-like"/>
    <property type="match status" value="1"/>
</dbReference>
<dbReference type="CDD" id="cd00086">
    <property type="entry name" value="homeodomain"/>
    <property type="match status" value="1"/>
</dbReference>
<dbReference type="Pfam" id="PF24818">
    <property type="entry name" value="PH_TRF2_HOY1"/>
    <property type="match status" value="1"/>
</dbReference>
<name>A0AAJ0CCE3_9HYPO</name>